<dbReference type="Proteomes" id="UP001055811">
    <property type="component" value="Linkage Group LG06"/>
</dbReference>
<name>A0ACB9BFZ8_CICIN</name>
<keyword evidence="2" id="KW-1185">Reference proteome</keyword>
<organism evidence="1 2">
    <name type="scientific">Cichorium intybus</name>
    <name type="common">Chicory</name>
    <dbReference type="NCBI Taxonomy" id="13427"/>
    <lineage>
        <taxon>Eukaryota</taxon>
        <taxon>Viridiplantae</taxon>
        <taxon>Streptophyta</taxon>
        <taxon>Embryophyta</taxon>
        <taxon>Tracheophyta</taxon>
        <taxon>Spermatophyta</taxon>
        <taxon>Magnoliopsida</taxon>
        <taxon>eudicotyledons</taxon>
        <taxon>Gunneridae</taxon>
        <taxon>Pentapetalae</taxon>
        <taxon>asterids</taxon>
        <taxon>campanulids</taxon>
        <taxon>Asterales</taxon>
        <taxon>Asteraceae</taxon>
        <taxon>Cichorioideae</taxon>
        <taxon>Cichorieae</taxon>
        <taxon>Cichoriinae</taxon>
        <taxon>Cichorium</taxon>
    </lineage>
</organism>
<reference evidence="1 2" key="2">
    <citation type="journal article" date="2022" name="Mol. Ecol. Resour.">
        <title>The genomes of chicory, endive, great burdock and yacon provide insights into Asteraceae paleo-polyploidization history and plant inulin production.</title>
        <authorList>
            <person name="Fan W."/>
            <person name="Wang S."/>
            <person name="Wang H."/>
            <person name="Wang A."/>
            <person name="Jiang F."/>
            <person name="Liu H."/>
            <person name="Zhao H."/>
            <person name="Xu D."/>
            <person name="Zhang Y."/>
        </authorList>
    </citation>
    <scope>NUCLEOTIDE SEQUENCE [LARGE SCALE GENOMIC DNA]</scope>
    <source>
        <strain evidence="2">cv. Punajuju</strain>
        <tissue evidence="1">Leaves</tissue>
    </source>
</reference>
<accession>A0ACB9BFZ8</accession>
<gene>
    <name evidence="1" type="ORF">L2E82_31987</name>
</gene>
<dbReference type="EMBL" id="CM042014">
    <property type="protein sequence ID" value="KAI3720987.1"/>
    <property type="molecule type" value="Genomic_DNA"/>
</dbReference>
<reference evidence="2" key="1">
    <citation type="journal article" date="2022" name="Mol. Ecol. Resour.">
        <title>The genomes of chicory, endive, great burdock and yacon provide insights into Asteraceae palaeo-polyploidization history and plant inulin production.</title>
        <authorList>
            <person name="Fan W."/>
            <person name="Wang S."/>
            <person name="Wang H."/>
            <person name="Wang A."/>
            <person name="Jiang F."/>
            <person name="Liu H."/>
            <person name="Zhao H."/>
            <person name="Xu D."/>
            <person name="Zhang Y."/>
        </authorList>
    </citation>
    <scope>NUCLEOTIDE SEQUENCE [LARGE SCALE GENOMIC DNA]</scope>
    <source>
        <strain evidence="2">cv. Punajuju</strain>
    </source>
</reference>
<protein>
    <submittedName>
        <fullName evidence="1">Uncharacterized protein</fullName>
    </submittedName>
</protein>
<sequence>MGTSTRTLNIGIIGFGPFAQFLAKTMTKQGHFIRATSRSDHSGHPAVHFYRNMEEFIGLEHDVILICTSIVSISDVVKSIPFHCLKKPVLFADVLSVKEHPRQLLLQEVPEDSDLVCTHPMFGPESGKDGWKNLPFMYERVRVRNETLCSSFLAIFEHEGCKMLEMSCEEHDRLASQSQFLTHTIGRILSEMEVTHTPIDTKGFEKLVQVKESTTRDSFDLYSGLFIHNRFAKQQLKNLESALQRVKVTLETTMDKQDGHKCEN</sequence>
<proteinExistence type="predicted"/>
<comment type="caution">
    <text evidence="1">The sequence shown here is derived from an EMBL/GenBank/DDBJ whole genome shotgun (WGS) entry which is preliminary data.</text>
</comment>
<evidence type="ECO:0000313" key="1">
    <source>
        <dbReference type="EMBL" id="KAI3720987.1"/>
    </source>
</evidence>
<evidence type="ECO:0000313" key="2">
    <source>
        <dbReference type="Proteomes" id="UP001055811"/>
    </source>
</evidence>